<dbReference type="EMBL" id="LAZR01030117">
    <property type="protein sequence ID" value="KKL57582.1"/>
    <property type="molecule type" value="Genomic_DNA"/>
</dbReference>
<gene>
    <name evidence="2" type="ORF">LCGC14_2233980</name>
</gene>
<feature type="region of interest" description="Disordered" evidence="1">
    <location>
        <begin position="1"/>
        <end position="22"/>
    </location>
</feature>
<comment type="caution">
    <text evidence="2">The sequence shown here is derived from an EMBL/GenBank/DDBJ whole genome shotgun (WGS) entry which is preliminary data.</text>
</comment>
<accession>A0A0F9G2E4</accession>
<proteinExistence type="predicted"/>
<reference evidence="2" key="1">
    <citation type="journal article" date="2015" name="Nature">
        <title>Complex archaea that bridge the gap between prokaryotes and eukaryotes.</title>
        <authorList>
            <person name="Spang A."/>
            <person name="Saw J.H."/>
            <person name="Jorgensen S.L."/>
            <person name="Zaremba-Niedzwiedzka K."/>
            <person name="Martijn J."/>
            <person name="Lind A.E."/>
            <person name="van Eijk R."/>
            <person name="Schleper C."/>
            <person name="Guy L."/>
            <person name="Ettema T.J."/>
        </authorList>
    </citation>
    <scope>NUCLEOTIDE SEQUENCE</scope>
</reference>
<dbReference type="AlphaFoldDB" id="A0A0F9G2E4"/>
<evidence type="ECO:0000256" key="1">
    <source>
        <dbReference type="SAM" id="MobiDB-lite"/>
    </source>
</evidence>
<sequence length="112" mass="12666">MAELTKSELRRMHEDGDELTIGGKPVKKRHLREVPEVPKADPLESMARKLIEIGKQSEGMTAMVMKSMNEMISTLSKIGKTPVKEPEVLKEWKHTAVRTDNKTVIITSKQVK</sequence>
<protein>
    <submittedName>
        <fullName evidence="2">Uncharacterized protein</fullName>
    </submittedName>
</protein>
<evidence type="ECO:0000313" key="2">
    <source>
        <dbReference type="EMBL" id="KKL57582.1"/>
    </source>
</evidence>
<name>A0A0F9G2E4_9ZZZZ</name>
<feature type="compositionally biased region" description="Basic and acidic residues" evidence="1">
    <location>
        <begin position="1"/>
        <end position="14"/>
    </location>
</feature>
<organism evidence="2">
    <name type="scientific">marine sediment metagenome</name>
    <dbReference type="NCBI Taxonomy" id="412755"/>
    <lineage>
        <taxon>unclassified sequences</taxon>
        <taxon>metagenomes</taxon>
        <taxon>ecological metagenomes</taxon>
    </lineage>
</organism>